<gene>
    <name evidence="8" type="primary">hisD</name>
    <name evidence="14" type="ORF">B5E75_06865</name>
</gene>
<evidence type="ECO:0000256" key="1">
    <source>
        <dbReference type="ARBA" id="ARBA00003850"/>
    </source>
</evidence>
<comment type="cofactor">
    <cofactor evidence="8 12">
        <name>Zn(2+)</name>
        <dbReference type="ChEBI" id="CHEBI:29105"/>
    </cofactor>
    <text evidence="8 12">Binds 1 zinc ion per subunit.</text>
</comment>
<feature type="binding site" evidence="8 11">
    <location>
        <position position="416"/>
    </location>
    <ligand>
        <name>substrate</name>
    </ligand>
</feature>
<keyword evidence="8" id="KW-0028">Amino-acid biosynthesis</keyword>
<comment type="similarity">
    <text evidence="2 8 9 13">Belongs to the histidinol dehydrogenase family.</text>
</comment>
<feature type="binding site" evidence="8 11">
    <location>
        <position position="260"/>
    </location>
    <ligand>
        <name>substrate</name>
    </ligand>
</feature>
<organism evidence="14 15">
    <name type="scientific">Massilimicrobiota timonensis</name>
    <dbReference type="NCBI Taxonomy" id="1776392"/>
    <lineage>
        <taxon>Bacteria</taxon>
        <taxon>Bacillati</taxon>
        <taxon>Bacillota</taxon>
        <taxon>Erysipelotrichia</taxon>
        <taxon>Erysipelotrichales</taxon>
        <taxon>Erysipelotrichaceae</taxon>
        <taxon>Massilimicrobiota</taxon>
    </lineage>
</organism>
<evidence type="ECO:0000256" key="11">
    <source>
        <dbReference type="PIRSR" id="PIRSR000099-3"/>
    </source>
</evidence>
<comment type="function">
    <text evidence="1 8">Catalyzes the sequential NAD-dependent oxidations of L-histidinol to L-histidinaldehyde and then to L-histidine.</text>
</comment>
<protein>
    <recommendedName>
        <fullName evidence="3 8">Histidinol dehydrogenase</fullName>
        <shortName evidence="8">HDH</shortName>
        <ecNumber evidence="3 8">1.1.1.23</ecNumber>
    </recommendedName>
</protein>
<comment type="caution">
    <text evidence="14">The sequence shown here is derived from an EMBL/GenBank/DDBJ whole genome shotgun (WGS) entry which is preliminary data.</text>
</comment>
<evidence type="ECO:0000256" key="6">
    <source>
        <dbReference type="ARBA" id="ARBA00023002"/>
    </source>
</evidence>
<feature type="binding site" evidence="8 11">
    <location>
        <position position="263"/>
    </location>
    <ligand>
        <name>substrate</name>
    </ligand>
</feature>
<feature type="active site" description="Proton acceptor" evidence="8 10">
    <location>
        <position position="328"/>
    </location>
</feature>
<dbReference type="Gene3D" id="1.20.5.1300">
    <property type="match status" value="1"/>
</dbReference>
<dbReference type="UniPathway" id="UPA00031">
    <property type="reaction ID" value="UER00014"/>
</dbReference>
<evidence type="ECO:0000256" key="7">
    <source>
        <dbReference type="ARBA" id="ARBA00049489"/>
    </source>
</evidence>
<dbReference type="GO" id="GO:0000105">
    <property type="term" value="P:L-histidine biosynthetic process"/>
    <property type="evidence" value="ECO:0007669"/>
    <property type="project" value="UniProtKB-UniRule"/>
</dbReference>
<dbReference type="GO" id="GO:0008270">
    <property type="term" value="F:zinc ion binding"/>
    <property type="evidence" value="ECO:0007669"/>
    <property type="project" value="UniProtKB-UniRule"/>
</dbReference>
<dbReference type="OrthoDB" id="9805269at2"/>
<feature type="active site" description="Proton acceptor" evidence="8 10">
    <location>
        <position position="329"/>
    </location>
</feature>
<feature type="binding site" evidence="8 12">
    <location>
        <position position="421"/>
    </location>
    <ligand>
        <name>Zn(2+)</name>
        <dbReference type="ChEBI" id="CHEBI:29105"/>
    </ligand>
</feature>
<dbReference type="PANTHER" id="PTHR21256:SF2">
    <property type="entry name" value="HISTIDINE BIOSYNTHESIS TRIFUNCTIONAL PROTEIN"/>
    <property type="match status" value="1"/>
</dbReference>
<keyword evidence="5 8" id="KW-0862">Zinc</keyword>
<dbReference type="GO" id="GO:0051287">
    <property type="term" value="F:NAD binding"/>
    <property type="evidence" value="ECO:0007669"/>
    <property type="project" value="InterPro"/>
</dbReference>
<dbReference type="GO" id="GO:0005829">
    <property type="term" value="C:cytosol"/>
    <property type="evidence" value="ECO:0007669"/>
    <property type="project" value="TreeGrafter"/>
</dbReference>
<evidence type="ECO:0000256" key="8">
    <source>
        <dbReference type="HAMAP-Rule" id="MF_01024"/>
    </source>
</evidence>
<evidence type="ECO:0000256" key="13">
    <source>
        <dbReference type="RuleBase" id="RU004175"/>
    </source>
</evidence>
<evidence type="ECO:0000256" key="10">
    <source>
        <dbReference type="PIRSR" id="PIRSR000099-1"/>
    </source>
</evidence>
<dbReference type="PANTHER" id="PTHR21256">
    <property type="entry name" value="HISTIDINOL DEHYDROGENASE HDH"/>
    <property type="match status" value="1"/>
</dbReference>
<feature type="binding site" evidence="8 12">
    <location>
        <position position="260"/>
    </location>
    <ligand>
        <name>Zn(2+)</name>
        <dbReference type="ChEBI" id="CHEBI:29105"/>
    </ligand>
</feature>
<dbReference type="FunFam" id="3.40.50.1980:FF:000001">
    <property type="entry name" value="Histidinol dehydrogenase"/>
    <property type="match status" value="1"/>
</dbReference>
<dbReference type="PRINTS" id="PR00083">
    <property type="entry name" value="HOLDHDRGNASE"/>
</dbReference>
<feature type="binding site" evidence="8 11">
    <location>
        <position position="238"/>
    </location>
    <ligand>
        <name>substrate</name>
    </ligand>
</feature>
<feature type="binding site" evidence="8 12">
    <location>
        <position position="362"/>
    </location>
    <ligand>
        <name>Zn(2+)</name>
        <dbReference type="ChEBI" id="CHEBI:29105"/>
    </ligand>
</feature>
<dbReference type="HAMAP" id="MF_01024">
    <property type="entry name" value="HisD"/>
    <property type="match status" value="1"/>
</dbReference>
<evidence type="ECO:0000256" key="5">
    <source>
        <dbReference type="ARBA" id="ARBA00022833"/>
    </source>
</evidence>
<sequence>MLKTYDLQGQFKDVVKKFSSRKTEISQQVNETVMQMIEDIEKNGDQAIMKYCYELDGYRMEGPQDFIVSKQEILDGVTSVGKDFMRILERTKEQLIDFHQHQVDRSWSIYKENGVMMGQIVRGLEKVALYVPGGTATYPSTVMMNAIPAKLAGVKELIIITPVKADGKVNPSILAAAYVCGIERIYKVGGAHGVAGVAIGTNMLPKVDKIVGPGNIYVATAKKCCYGRVDIDMIAGPSEVLIVADEKANPQYIAADLMSQAEHDKLASAILVTTSQSLIEQVNVELQKQMPFLSRADIIESSLTNYGGAFLVDSIEEAFQVSNEFAPEHLEVLVENPMNTLPLIHNAGSIFLGEYTPEPLGDYMSGTNHVLPTGGTAKFYSALGVYDFVKYSSYSYYPKQVLQTFKDDVMTFANKEGLDGHANSIAVRFKEDESCDKVKSKE</sequence>
<proteinExistence type="inferred from homology"/>
<dbReference type="RefSeq" id="WP_087358022.1">
    <property type="nucleotide sequence ID" value="NZ_AP031415.1"/>
</dbReference>
<evidence type="ECO:0000256" key="12">
    <source>
        <dbReference type="PIRSR" id="PIRSR000099-4"/>
    </source>
</evidence>
<keyword evidence="8" id="KW-0520">NAD</keyword>
<dbReference type="NCBIfam" id="TIGR00069">
    <property type="entry name" value="hisD"/>
    <property type="match status" value="1"/>
</dbReference>
<name>A0A1Y4SWS8_9FIRM</name>
<evidence type="ECO:0000256" key="3">
    <source>
        <dbReference type="ARBA" id="ARBA00012965"/>
    </source>
</evidence>
<dbReference type="EMBL" id="NFLJ01000017">
    <property type="protein sequence ID" value="OUQ34354.1"/>
    <property type="molecule type" value="Genomic_DNA"/>
</dbReference>
<dbReference type="PIRSF" id="PIRSF000099">
    <property type="entry name" value="Histidinol_dh"/>
    <property type="match status" value="1"/>
</dbReference>
<accession>A0A1Y4SWS8</accession>
<evidence type="ECO:0000256" key="9">
    <source>
        <dbReference type="PIRNR" id="PIRNR000099"/>
    </source>
</evidence>
<dbReference type="GO" id="GO:0004399">
    <property type="term" value="F:histidinol dehydrogenase activity"/>
    <property type="evidence" value="ECO:0007669"/>
    <property type="project" value="UniProtKB-UniRule"/>
</dbReference>
<feature type="binding site" evidence="8 12">
    <location>
        <position position="263"/>
    </location>
    <ligand>
        <name>Zn(2+)</name>
        <dbReference type="ChEBI" id="CHEBI:29105"/>
    </ligand>
</feature>
<evidence type="ECO:0000256" key="4">
    <source>
        <dbReference type="ARBA" id="ARBA00022723"/>
    </source>
</evidence>
<dbReference type="InterPro" id="IPR016161">
    <property type="entry name" value="Ald_DH/histidinol_DH"/>
</dbReference>
<feature type="binding site" evidence="8 11">
    <location>
        <position position="421"/>
    </location>
    <ligand>
        <name>substrate</name>
    </ligand>
</feature>
<dbReference type="PROSITE" id="PS00611">
    <property type="entry name" value="HISOL_DEHYDROGENASE"/>
    <property type="match status" value="1"/>
</dbReference>
<dbReference type="Proteomes" id="UP000195305">
    <property type="component" value="Unassembled WGS sequence"/>
</dbReference>
<evidence type="ECO:0000313" key="14">
    <source>
        <dbReference type="EMBL" id="OUQ34354.1"/>
    </source>
</evidence>
<reference evidence="14 15" key="1">
    <citation type="journal article" date="2018" name="BMC Genomics">
        <title>Whole genome sequencing and function prediction of 133 gut anaerobes isolated from chicken caecum in pure cultures.</title>
        <authorList>
            <person name="Medvecky M."/>
            <person name="Cejkova D."/>
            <person name="Polansky O."/>
            <person name="Karasova D."/>
            <person name="Kubasova T."/>
            <person name="Cizek A."/>
            <person name="Rychlik I."/>
        </authorList>
    </citation>
    <scope>NUCLEOTIDE SEQUENCE [LARGE SCALE GENOMIC DNA]</scope>
    <source>
        <strain evidence="14 15">An13</strain>
    </source>
</reference>
<feature type="binding site" evidence="8 11">
    <location>
        <position position="329"/>
    </location>
    <ligand>
        <name>substrate</name>
    </ligand>
</feature>
<dbReference type="InterPro" id="IPR001692">
    <property type="entry name" value="Histidinol_DH_CS"/>
</dbReference>
<dbReference type="CDD" id="cd06572">
    <property type="entry name" value="Histidinol_dh"/>
    <property type="match status" value="1"/>
</dbReference>
<dbReference type="InterPro" id="IPR022695">
    <property type="entry name" value="Histidinol_DH_monofunct"/>
</dbReference>
<comment type="catalytic activity">
    <reaction evidence="7 8">
        <text>L-histidinol + 2 NAD(+) + H2O = L-histidine + 2 NADH + 3 H(+)</text>
        <dbReference type="Rhea" id="RHEA:20641"/>
        <dbReference type="ChEBI" id="CHEBI:15377"/>
        <dbReference type="ChEBI" id="CHEBI:15378"/>
        <dbReference type="ChEBI" id="CHEBI:57540"/>
        <dbReference type="ChEBI" id="CHEBI:57595"/>
        <dbReference type="ChEBI" id="CHEBI:57699"/>
        <dbReference type="ChEBI" id="CHEBI:57945"/>
        <dbReference type="EC" id="1.1.1.23"/>
    </reaction>
</comment>
<comment type="pathway">
    <text evidence="8">Amino-acid biosynthesis; L-histidine biosynthesis; L-histidine from 5-phospho-alpha-D-ribose 1-diphosphate: step 9/9.</text>
</comment>
<evidence type="ECO:0000313" key="15">
    <source>
        <dbReference type="Proteomes" id="UP000195305"/>
    </source>
</evidence>
<dbReference type="EC" id="1.1.1.23" evidence="3 8"/>
<dbReference type="Gene3D" id="3.40.50.1980">
    <property type="entry name" value="Nitrogenase molybdenum iron protein domain"/>
    <property type="match status" value="2"/>
</dbReference>
<keyword evidence="6 8" id="KW-0560">Oxidoreductase</keyword>
<dbReference type="InterPro" id="IPR012131">
    <property type="entry name" value="Hstdl_DH"/>
</dbReference>
<keyword evidence="4 8" id="KW-0479">Metal-binding</keyword>
<comment type="caution">
    <text evidence="8">Lacks conserved residue(s) required for the propagation of feature annotation.</text>
</comment>
<dbReference type="SUPFAM" id="SSF53720">
    <property type="entry name" value="ALDH-like"/>
    <property type="match status" value="1"/>
</dbReference>
<keyword evidence="15" id="KW-1185">Reference proteome</keyword>
<dbReference type="Pfam" id="PF00815">
    <property type="entry name" value="Histidinol_dh"/>
    <property type="match status" value="1"/>
</dbReference>
<evidence type="ECO:0000256" key="2">
    <source>
        <dbReference type="ARBA" id="ARBA00010178"/>
    </source>
</evidence>
<keyword evidence="8" id="KW-0368">Histidine biosynthesis</keyword>
<feature type="binding site" evidence="8 11">
    <location>
        <position position="362"/>
    </location>
    <ligand>
        <name>substrate</name>
    </ligand>
</feature>
<dbReference type="AlphaFoldDB" id="A0A1Y4SWS8"/>